<comment type="caution">
    <text evidence="13">The sequence shown here is derived from an EMBL/GenBank/DDBJ whole genome shotgun (WGS) entry which is preliminary data.</text>
</comment>
<evidence type="ECO:0000313" key="13">
    <source>
        <dbReference type="EMBL" id="OJD28149.1"/>
    </source>
</evidence>
<dbReference type="GO" id="GO:0004527">
    <property type="term" value="F:exonuclease activity"/>
    <property type="evidence" value="ECO:0007669"/>
    <property type="project" value="UniProtKB-KW"/>
</dbReference>
<keyword evidence="6" id="KW-0269">Exonuclease</keyword>
<evidence type="ECO:0000256" key="6">
    <source>
        <dbReference type="ARBA" id="ARBA00022839"/>
    </source>
</evidence>
<dbReference type="GO" id="GO:0003690">
    <property type="term" value="F:double-stranded DNA binding"/>
    <property type="evidence" value="ECO:0007669"/>
    <property type="project" value="TreeGrafter"/>
</dbReference>
<evidence type="ECO:0000256" key="4">
    <source>
        <dbReference type="ARBA" id="ARBA00022763"/>
    </source>
</evidence>
<dbReference type="PANTHER" id="PTHR12415">
    <property type="entry name" value="TYROSYL-DNA PHOSPHODIESTERASE 1"/>
    <property type="match status" value="1"/>
</dbReference>
<evidence type="ECO:0000256" key="2">
    <source>
        <dbReference type="ARBA" id="ARBA00010205"/>
    </source>
</evidence>
<dbReference type="STRING" id="1658174.A0A1J9RKK8"/>
<dbReference type="Proteomes" id="UP000242791">
    <property type="component" value="Unassembled WGS sequence"/>
</dbReference>
<keyword evidence="3" id="KW-0540">Nuclease</keyword>
<dbReference type="EMBL" id="LGTZ01000031">
    <property type="protein sequence ID" value="OJD28149.1"/>
    <property type="molecule type" value="Genomic_DNA"/>
</dbReference>
<feature type="compositionally biased region" description="Basic and acidic residues" evidence="12">
    <location>
        <begin position="14"/>
        <end position="27"/>
    </location>
</feature>
<evidence type="ECO:0000256" key="5">
    <source>
        <dbReference type="ARBA" id="ARBA00022801"/>
    </source>
</evidence>
<dbReference type="GO" id="GO:0005634">
    <property type="term" value="C:nucleus"/>
    <property type="evidence" value="ECO:0007669"/>
    <property type="project" value="UniProtKB-SubCell"/>
</dbReference>
<feature type="region of interest" description="Disordered" evidence="12">
    <location>
        <begin position="421"/>
        <end position="459"/>
    </location>
</feature>
<dbReference type="Gene3D" id="3.30.870.10">
    <property type="entry name" value="Endonuclease Chain A"/>
    <property type="match status" value="2"/>
</dbReference>
<dbReference type="SUPFAM" id="SSF56024">
    <property type="entry name" value="Phospholipase D/nuclease"/>
    <property type="match status" value="2"/>
</dbReference>
<evidence type="ECO:0000313" key="14">
    <source>
        <dbReference type="Proteomes" id="UP000242791"/>
    </source>
</evidence>
<feature type="compositionally biased region" description="Polar residues" evidence="12">
    <location>
        <begin position="44"/>
        <end position="59"/>
    </location>
</feature>
<feature type="active site" description="Nucleophile" evidence="9">
    <location>
        <position position="176"/>
    </location>
</feature>
<organism evidence="13 14">
    <name type="scientific">Blastomyces percursus</name>
    <dbReference type="NCBI Taxonomy" id="1658174"/>
    <lineage>
        <taxon>Eukaryota</taxon>
        <taxon>Fungi</taxon>
        <taxon>Dikarya</taxon>
        <taxon>Ascomycota</taxon>
        <taxon>Pezizomycotina</taxon>
        <taxon>Eurotiomycetes</taxon>
        <taxon>Eurotiomycetidae</taxon>
        <taxon>Onygenales</taxon>
        <taxon>Ajellomycetaceae</taxon>
        <taxon>Blastomyces</taxon>
    </lineage>
</organism>
<feature type="region of interest" description="Disordered" evidence="12">
    <location>
        <begin position="527"/>
        <end position="550"/>
    </location>
</feature>
<proteinExistence type="inferred from homology"/>
<dbReference type="CDD" id="cd09123">
    <property type="entry name" value="PLDc_Tdp1_2"/>
    <property type="match status" value="1"/>
</dbReference>
<dbReference type="FunFam" id="3.30.870.10:FF:000038">
    <property type="entry name" value="Probable tyrosyl-DNA phosphodiesterase"/>
    <property type="match status" value="1"/>
</dbReference>
<feature type="compositionally biased region" description="Basic and acidic residues" evidence="12">
    <location>
        <begin position="541"/>
        <end position="550"/>
    </location>
</feature>
<keyword evidence="8" id="KW-0539">Nucleus</keyword>
<sequence>MTDSGRPSKRLKRSHETLQEKGYDAPLKDASTLASLKRPITPPSRRQLSGQPSTSNPNITHGKAPSTPKNIPSPIQLTHIRDFPASSGGNADAVRLRDILGDPLIKECWQFNYMFDVDFLMSQFDEDVRNLVNVKIIHGSWKRESPNRIRIDESCRRYPNVEPIVAYMPEPFGTHHSKMMILIRHDDQAQVAIHTANMIAGDWANMCQAVWRSPLLPMRPEMERGPGSTSSNSFGSGMRFKRDLLAYLEAYGRKKTGPLVDQLEKYDFSAVRAGLVASVPSRQAIDELDSEKQTLWGWPALKDSIQQIPLNKGPNTAGKRPQIVIQISSVATLGQTDKWLKETFFAALAPSPPRSSSSGLFNLNTNPPAKFSIIFPTPDEIRRSLNGYASGGSIHMKLQSAAQRKQLEYLRPYLCRWAGDTSDGSDNSEERGKDANESGQKHAPINEHDQPIRQAGRRRAAPHIKTYIRFSDADLATIDWAMVSSANLSLQAWGAAANGKKEIRICSWEIGVIVWPDLFVNREVDDDDGIGRKEKGKGKRARENGSRGIQEDKNKTAVMLPCFKQDMPEARGDKDNGSSATATATTFVGLRMPYDLPLSPYTPQDQPWCATASYKEPDWLGQTWEEEE</sequence>
<keyword evidence="14" id="KW-1185">Reference proteome</keyword>
<evidence type="ECO:0008006" key="15">
    <source>
        <dbReference type="Google" id="ProtNLM"/>
    </source>
</evidence>
<dbReference type="Pfam" id="PF06087">
    <property type="entry name" value="Tyr-DNA_phospho"/>
    <property type="match status" value="1"/>
</dbReference>
<evidence type="ECO:0000256" key="3">
    <source>
        <dbReference type="ARBA" id="ARBA00022722"/>
    </source>
</evidence>
<comment type="similarity">
    <text evidence="2">Belongs to the tyrosyl-DNA phosphodiesterase family.</text>
</comment>
<evidence type="ECO:0000256" key="9">
    <source>
        <dbReference type="PIRSR" id="PIRSR610347-1"/>
    </source>
</evidence>
<evidence type="ECO:0000256" key="8">
    <source>
        <dbReference type="ARBA" id="ARBA00023242"/>
    </source>
</evidence>
<dbReference type="OrthoDB" id="47785at2759"/>
<evidence type="ECO:0000256" key="1">
    <source>
        <dbReference type="ARBA" id="ARBA00004123"/>
    </source>
</evidence>
<evidence type="ECO:0000256" key="7">
    <source>
        <dbReference type="ARBA" id="ARBA00023204"/>
    </source>
</evidence>
<keyword evidence="7" id="KW-0234">DNA repair</keyword>
<evidence type="ECO:0000256" key="10">
    <source>
        <dbReference type="PIRSR" id="PIRSR610347-2"/>
    </source>
</evidence>
<feature type="compositionally biased region" description="Basic and acidic residues" evidence="12">
    <location>
        <begin position="428"/>
        <end position="451"/>
    </location>
</feature>
<dbReference type="InterPro" id="IPR010347">
    <property type="entry name" value="Tdp1"/>
</dbReference>
<comment type="subcellular location">
    <subcellularLocation>
        <location evidence="1">Nucleus</location>
    </subcellularLocation>
</comment>
<gene>
    <name evidence="13" type="ORF">ACJ73_00454</name>
</gene>
<dbReference type="PANTHER" id="PTHR12415:SF0">
    <property type="entry name" value="TYROSYL-DNA PHOSPHODIESTERASE 1"/>
    <property type="match status" value="1"/>
</dbReference>
<feature type="region of interest" description="Disordered" evidence="12">
    <location>
        <begin position="1"/>
        <end position="74"/>
    </location>
</feature>
<accession>A0A1J9RKK8</accession>
<feature type="binding site" evidence="10">
    <location>
        <position position="465"/>
    </location>
    <ligand>
        <name>substrate</name>
    </ligand>
</feature>
<reference evidence="13 14" key="1">
    <citation type="submission" date="2015-08" db="EMBL/GenBank/DDBJ databases">
        <title>Emmonsia species relationships and genome sequence.</title>
        <authorList>
            <person name="Cuomo C.A."/>
            <person name="Schwartz I.S."/>
            <person name="Kenyon C."/>
            <person name="De Hoog G.S."/>
            <person name="Govender N.P."/>
            <person name="Botha A."/>
            <person name="Moreno L."/>
            <person name="De Vries M."/>
            <person name="Munoz J.F."/>
            <person name="Stielow J.B."/>
        </authorList>
    </citation>
    <scope>NUCLEOTIDE SEQUENCE [LARGE SCALE GENOMIC DNA]</scope>
    <source>
        <strain evidence="13 14">EI222</strain>
    </source>
</reference>
<evidence type="ECO:0000256" key="12">
    <source>
        <dbReference type="SAM" id="MobiDB-lite"/>
    </source>
</evidence>
<dbReference type="CDD" id="cd09194">
    <property type="entry name" value="PLDc_yTdp1_1"/>
    <property type="match status" value="1"/>
</dbReference>
<dbReference type="AlphaFoldDB" id="A0A1J9RKK8"/>
<keyword evidence="4" id="KW-0227">DNA damage</keyword>
<evidence type="ECO:0000256" key="11">
    <source>
        <dbReference type="PIRSR" id="PIRSR610347-3"/>
    </source>
</evidence>
<keyword evidence="5" id="KW-0378">Hydrolase</keyword>
<dbReference type="GO" id="GO:0017005">
    <property type="term" value="F:3'-tyrosyl-DNA phosphodiesterase activity"/>
    <property type="evidence" value="ECO:0007669"/>
    <property type="project" value="TreeGrafter"/>
</dbReference>
<feature type="active site" description="Proton donor/acceptor" evidence="9">
    <location>
        <position position="463"/>
    </location>
</feature>
<feature type="binding site" evidence="10">
    <location>
        <position position="178"/>
    </location>
    <ligand>
        <name>substrate</name>
    </ligand>
</feature>
<dbReference type="GO" id="GO:0006281">
    <property type="term" value="P:DNA repair"/>
    <property type="evidence" value="ECO:0007669"/>
    <property type="project" value="UniProtKB-KW"/>
</dbReference>
<protein>
    <recommendedName>
        <fullName evidence="15">Tyrosyl-DNA phosphodiesterase 1</fullName>
    </recommendedName>
</protein>
<feature type="site" description="Interaction with DNA" evidence="11">
    <location>
        <position position="489"/>
    </location>
</feature>
<dbReference type="VEuPathDB" id="FungiDB:ACJ73_00454"/>
<dbReference type="GO" id="GO:0003697">
    <property type="term" value="F:single-stranded DNA binding"/>
    <property type="evidence" value="ECO:0007669"/>
    <property type="project" value="TreeGrafter"/>
</dbReference>
<name>A0A1J9RKK8_9EURO</name>